<dbReference type="EMBL" id="CP031092">
    <property type="protein sequence ID" value="AXF55085.1"/>
    <property type="molecule type" value="Genomic_DNA"/>
</dbReference>
<dbReference type="KEGG" id="rue:DT065_03005"/>
<reference evidence="1 2" key="1">
    <citation type="journal article" date="2018" name="J. Microbiol.">
        <title>Salicibibacter kimchii gen. nov., sp. nov., a moderately halophilic and alkalitolerant bacterium in the family Bacillaceae, isolated from kimchi.</title>
        <authorList>
            <person name="Jang J.Y."/>
            <person name="Oh Y.J."/>
            <person name="Lim S.K."/>
            <person name="Park H.K."/>
            <person name="Lee C."/>
            <person name="Kim J.Y."/>
            <person name="Lee M.A."/>
            <person name="Choi H.J."/>
        </authorList>
    </citation>
    <scope>NUCLEOTIDE SEQUENCE [LARGE SCALE GENOMIC DNA]</scope>
    <source>
        <strain evidence="1 2">NKC1-1</strain>
    </source>
</reference>
<dbReference type="Proteomes" id="UP000252100">
    <property type="component" value="Chromosome"/>
</dbReference>
<keyword evidence="2" id="KW-1185">Reference proteome</keyword>
<accession>A0A345BVV4</accession>
<evidence type="ECO:0000313" key="1">
    <source>
        <dbReference type="EMBL" id="AXF55085.1"/>
    </source>
</evidence>
<evidence type="ECO:0000313" key="2">
    <source>
        <dbReference type="Proteomes" id="UP000252100"/>
    </source>
</evidence>
<protein>
    <submittedName>
        <fullName evidence="1">Uncharacterized protein</fullName>
    </submittedName>
</protein>
<proteinExistence type="predicted"/>
<sequence length="80" mass="9151">MKTKSRLCENFGLKTGEETSIDLFLAVSPIYRTYDLLTLHLGDKRTFSKPSPLFLPPFFHTRKVLHKKNRSHSACLEAGN</sequence>
<gene>
    <name evidence="1" type="ORF">DT065_03005</name>
</gene>
<organism evidence="1 2">
    <name type="scientific">Salicibibacter kimchii</name>
    <dbReference type="NCBI Taxonomy" id="2099786"/>
    <lineage>
        <taxon>Bacteria</taxon>
        <taxon>Bacillati</taxon>
        <taxon>Bacillota</taxon>
        <taxon>Bacilli</taxon>
        <taxon>Bacillales</taxon>
        <taxon>Bacillaceae</taxon>
        <taxon>Salicibibacter</taxon>
    </lineage>
</organism>
<name>A0A345BVV4_9BACI</name>
<dbReference type="AlphaFoldDB" id="A0A345BVV4"/>